<accession>A0ABZ1YS91</accession>
<dbReference type="RefSeq" id="WP_329407955.1">
    <property type="nucleotide sequence ID" value="NZ_CP109441.1"/>
</dbReference>
<evidence type="ECO:0000313" key="7">
    <source>
        <dbReference type="Proteomes" id="UP001432062"/>
    </source>
</evidence>
<dbReference type="PANTHER" id="PTHR43353">
    <property type="entry name" value="SUCCINATE-SEMIALDEHYDE DEHYDROGENASE, MITOCHONDRIAL"/>
    <property type="match status" value="1"/>
</dbReference>
<gene>
    <name evidence="6" type="ORF">OG563_37695</name>
</gene>
<dbReference type="SUPFAM" id="SSF53720">
    <property type="entry name" value="ALDH-like"/>
    <property type="match status" value="1"/>
</dbReference>
<dbReference type="InterPro" id="IPR010102">
    <property type="entry name" value="Succ_semiAld_DH"/>
</dbReference>
<comment type="similarity">
    <text evidence="1 4">Belongs to the aldehyde dehydrogenase family.</text>
</comment>
<dbReference type="PROSITE" id="PS00687">
    <property type="entry name" value="ALDEHYDE_DEHYDR_GLU"/>
    <property type="match status" value="1"/>
</dbReference>
<name>A0ABZ1YS91_9NOCA</name>
<organism evidence="6 7">
    <name type="scientific">Nocardia vinacea</name>
    <dbReference type="NCBI Taxonomy" id="96468"/>
    <lineage>
        <taxon>Bacteria</taxon>
        <taxon>Bacillati</taxon>
        <taxon>Actinomycetota</taxon>
        <taxon>Actinomycetes</taxon>
        <taxon>Mycobacteriales</taxon>
        <taxon>Nocardiaceae</taxon>
        <taxon>Nocardia</taxon>
    </lineage>
</organism>
<dbReference type="EMBL" id="CP109441">
    <property type="protein sequence ID" value="WUV44825.1"/>
    <property type="molecule type" value="Genomic_DNA"/>
</dbReference>
<evidence type="ECO:0000256" key="1">
    <source>
        <dbReference type="ARBA" id="ARBA00009986"/>
    </source>
</evidence>
<dbReference type="CDD" id="cd07103">
    <property type="entry name" value="ALDH_F5_SSADH_GabD"/>
    <property type="match status" value="1"/>
</dbReference>
<evidence type="ECO:0000313" key="6">
    <source>
        <dbReference type="EMBL" id="WUV44825.1"/>
    </source>
</evidence>
<dbReference type="InterPro" id="IPR015590">
    <property type="entry name" value="Aldehyde_DH_dom"/>
</dbReference>
<sequence>MTSQVTAQRSSLGLADPSLFRSSSYIDGQWLTRDGGERLVVHNPSTGEPIADLPSSGAEETQLAVAAAQRALPAWRGLSGKERSKIMRRWFELVRDNTEDLARLIVLEEGKPLAEAIGEMNYAASFIEWFGEEAKRVRGDIFAAPESSRRVVVLREAIGVCAAITPWNFPAAMITRKAAPALAAGCTMVVKPAEQTPLTALALAELAERAGVPAGVLSIVVGNAHEIGPVLTGNPIVRKVSFTGSTEVGRLLLAQSAQTIKKTSMELGGNAPVLVFDDTDLDAAVAGVIATKYRNTGQACISANRVYVQSGIYDRFAEALTRKVEGLLVGDGFESGVQQGPLIDVDAVTKVEEHVADAVGLGARVLCGGRRHDRGGLFFEPTVLADVDSTMRITREETFGPVTPLVRFEEEADAIRMANDTEFGLAAYLFTRDAERTWRVSAGIEAGMIGINTGLISNEIAPFGGVKQSGLGREGSVYGIDEYMEMKYLAWEGAGAS</sequence>
<feature type="domain" description="Aldehyde dehydrogenase" evidence="5">
    <location>
        <begin position="30"/>
        <end position="488"/>
    </location>
</feature>
<keyword evidence="7" id="KW-1185">Reference proteome</keyword>
<evidence type="ECO:0000256" key="4">
    <source>
        <dbReference type="RuleBase" id="RU003345"/>
    </source>
</evidence>
<evidence type="ECO:0000256" key="3">
    <source>
        <dbReference type="PROSITE-ProRule" id="PRU10007"/>
    </source>
</evidence>
<dbReference type="Gene3D" id="3.40.309.10">
    <property type="entry name" value="Aldehyde Dehydrogenase, Chain A, domain 2"/>
    <property type="match status" value="1"/>
</dbReference>
<dbReference type="Pfam" id="PF00171">
    <property type="entry name" value="Aldedh"/>
    <property type="match status" value="1"/>
</dbReference>
<proteinExistence type="inferred from homology"/>
<dbReference type="InterPro" id="IPR029510">
    <property type="entry name" value="Ald_DH_CS_GLU"/>
</dbReference>
<dbReference type="Gene3D" id="3.40.605.10">
    <property type="entry name" value="Aldehyde Dehydrogenase, Chain A, domain 1"/>
    <property type="match status" value="1"/>
</dbReference>
<feature type="active site" evidence="3">
    <location>
        <position position="266"/>
    </location>
</feature>
<evidence type="ECO:0000256" key="2">
    <source>
        <dbReference type="ARBA" id="ARBA00023002"/>
    </source>
</evidence>
<dbReference type="InterPro" id="IPR050740">
    <property type="entry name" value="Aldehyde_DH_Superfamily"/>
</dbReference>
<dbReference type="InterPro" id="IPR016163">
    <property type="entry name" value="Ald_DH_C"/>
</dbReference>
<dbReference type="InterPro" id="IPR016161">
    <property type="entry name" value="Ald_DH/histidinol_DH"/>
</dbReference>
<protein>
    <submittedName>
        <fullName evidence="6">NAD-dependent succinate-semialdehyde dehydrogenase</fullName>
    </submittedName>
</protein>
<dbReference type="Proteomes" id="UP001432062">
    <property type="component" value="Chromosome"/>
</dbReference>
<reference evidence="6" key="1">
    <citation type="submission" date="2022-10" db="EMBL/GenBank/DDBJ databases">
        <title>The complete genomes of actinobacterial strains from the NBC collection.</title>
        <authorList>
            <person name="Joergensen T.S."/>
            <person name="Alvarez Arevalo M."/>
            <person name="Sterndorff E.B."/>
            <person name="Faurdal D."/>
            <person name="Vuksanovic O."/>
            <person name="Mourched A.-S."/>
            <person name="Charusanti P."/>
            <person name="Shaw S."/>
            <person name="Blin K."/>
            <person name="Weber T."/>
        </authorList>
    </citation>
    <scope>NUCLEOTIDE SEQUENCE</scope>
    <source>
        <strain evidence="6">NBC_01482</strain>
    </source>
</reference>
<dbReference type="PANTHER" id="PTHR43353:SF5">
    <property type="entry name" value="SUCCINATE-SEMIALDEHYDE DEHYDROGENASE, MITOCHONDRIAL"/>
    <property type="match status" value="1"/>
</dbReference>
<keyword evidence="2 4" id="KW-0560">Oxidoreductase</keyword>
<evidence type="ECO:0000259" key="5">
    <source>
        <dbReference type="Pfam" id="PF00171"/>
    </source>
</evidence>
<dbReference type="NCBIfam" id="TIGR01780">
    <property type="entry name" value="SSADH"/>
    <property type="match status" value="1"/>
</dbReference>
<dbReference type="InterPro" id="IPR016162">
    <property type="entry name" value="Ald_DH_N"/>
</dbReference>